<evidence type="ECO:0000313" key="1">
    <source>
        <dbReference type="EMBL" id="MBD8040897.1"/>
    </source>
</evidence>
<gene>
    <name evidence="1" type="ORF">H9625_10705</name>
</gene>
<dbReference type="RefSeq" id="WP_022039998.1">
    <property type="nucleotide sequence ID" value="NZ_JACSPP010000033.1"/>
</dbReference>
<protein>
    <submittedName>
        <fullName evidence="1">Winged helix-turn-helix domain-containing protein</fullName>
    </submittedName>
</protein>
<reference evidence="1 2" key="1">
    <citation type="submission" date="2020-08" db="EMBL/GenBank/DDBJ databases">
        <title>A Genomic Blueprint of the Chicken Gut Microbiome.</title>
        <authorList>
            <person name="Gilroy R."/>
            <person name="Ravi A."/>
            <person name="Getino M."/>
            <person name="Pursley I."/>
            <person name="Horton D.L."/>
            <person name="Alikhan N.-F."/>
            <person name="Baker D."/>
            <person name="Gharbi K."/>
            <person name="Hall N."/>
            <person name="Watson M."/>
            <person name="Adriaenssens E.M."/>
            <person name="Foster-Nyarko E."/>
            <person name="Jarju S."/>
            <person name="Secka A."/>
            <person name="Antonio M."/>
            <person name="Oren A."/>
            <person name="Chaudhuri R."/>
            <person name="La Ragione R.M."/>
            <person name="Hildebrand F."/>
            <person name="Pallen M.J."/>
        </authorList>
    </citation>
    <scope>NUCLEOTIDE SEQUENCE [LARGE SCALE GENOMIC DNA]</scope>
    <source>
        <strain evidence="1 2">Sa1CVN1</strain>
    </source>
</reference>
<accession>A0ABR8Y9L4</accession>
<keyword evidence="2" id="KW-1185">Reference proteome</keyword>
<dbReference type="Gene3D" id="1.10.10.10">
    <property type="entry name" value="Winged helix-like DNA-binding domain superfamily/Winged helix DNA-binding domain"/>
    <property type="match status" value="1"/>
</dbReference>
<sequence>MNKIQIGEHAGIVWNKLKDNRHWEYDELKKATGLTDRDLNAAIGWLAREDKIDFDMDEHGDRIFLTVNVYIG</sequence>
<dbReference type="InterPro" id="IPR019707">
    <property type="entry name" value="DUF2582"/>
</dbReference>
<name>A0ABR8Y9L4_9BACT</name>
<organism evidence="1 2">
    <name type="scientific">Phocaeicola intestinalis</name>
    <dbReference type="NCBI Taxonomy" id="2762212"/>
    <lineage>
        <taxon>Bacteria</taxon>
        <taxon>Pseudomonadati</taxon>
        <taxon>Bacteroidota</taxon>
        <taxon>Bacteroidia</taxon>
        <taxon>Bacteroidales</taxon>
        <taxon>Bacteroidaceae</taxon>
        <taxon>Phocaeicola</taxon>
    </lineage>
</organism>
<dbReference type="Pfam" id="PF10771">
    <property type="entry name" value="DUF2582"/>
    <property type="match status" value="1"/>
</dbReference>
<dbReference type="InterPro" id="IPR036388">
    <property type="entry name" value="WH-like_DNA-bd_sf"/>
</dbReference>
<comment type="caution">
    <text evidence="1">The sequence shown here is derived from an EMBL/GenBank/DDBJ whole genome shotgun (WGS) entry which is preliminary data.</text>
</comment>
<evidence type="ECO:0000313" key="2">
    <source>
        <dbReference type="Proteomes" id="UP000620874"/>
    </source>
</evidence>
<dbReference type="Proteomes" id="UP000620874">
    <property type="component" value="Unassembled WGS sequence"/>
</dbReference>
<dbReference type="EMBL" id="JACSPP010000033">
    <property type="protein sequence ID" value="MBD8040897.1"/>
    <property type="molecule type" value="Genomic_DNA"/>
</dbReference>
<proteinExistence type="predicted"/>